<keyword evidence="4 9" id="KW-0547">Nucleotide-binding</keyword>
<dbReference type="Pfam" id="PF02540">
    <property type="entry name" value="NAD_synthase"/>
    <property type="match status" value="1"/>
</dbReference>
<feature type="active site" evidence="9">
    <location>
        <position position="172"/>
    </location>
</feature>
<dbReference type="InterPro" id="IPR004739">
    <property type="entry name" value="GMP_synth_GATase"/>
</dbReference>
<keyword evidence="7 9" id="KW-0067">ATP-binding</keyword>
<dbReference type="Pfam" id="PF00958">
    <property type="entry name" value="GMP_synt_C"/>
    <property type="match status" value="1"/>
</dbReference>
<dbReference type="EC" id="6.3.5.2" evidence="9"/>
<dbReference type="FunFam" id="3.30.300.10:FF:000002">
    <property type="entry name" value="GMP synthase [glutamine-hydrolyzing]"/>
    <property type="match status" value="1"/>
</dbReference>
<feature type="binding site" evidence="10">
    <location>
        <begin position="224"/>
        <end position="230"/>
    </location>
    <ligand>
        <name>ATP</name>
        <dbReference type="ChEBI" id="CHEBI:30616"/>
    </ligand>
</feature>
<evidence type="ECO:0000256" key="8">
    <source>
        <dbReference type="ARBA" id="ARBA00022962"/>
    </source>
</evidence>
<evidence type="ECO:0000256" key="10">
    <source>
        <dbReference type="PROSITE-ProRule" id="PRU00886"/>
    </source>
</evidence>
<keyword evidence="6 9" id="KW-0658">Purine biosynthesis</keyword>
<keyword evidence="13" id="KW-1185">Reference proteome</keyword>
<dbReference type="Pfam" id="PF00117">
    <property type="entry name" value="GATase"/>
    <property type="match status" value="1"/>
</dbReference>
<gene>
    <name evidence="9" type="primary">guaA</name>
    <name evidence="12" type="ORF">SAMN02745199_0069</name>
</gene>
<dbReference type="Gene3D" id="3.30.300.10">
    <property type="match status" value="1"/>
</dbReference>
<proteinExistence type="inferred from homology"/>
<sequence length="517" mass="58670">MYTIKTVVVIDFGSQYTQLIVRRIREIGYYAELLSWDVSKEEVVELNPAAIIFSGGPASVFEEGAPYIQDYFFELNVPILGICYGLQSIIQKFGGKVEKSSKREFGRTFLEIIKKDPIFDGIPKKSEVWMSHSDRVEELPENFYVIAQSENSPYAVVRNVEGNIYGVQFHPEVTHSQYGRKLLSNFIEKVVGIEKNWRMEDFLEKKIREIRETVGENKVILGLSGGVDSSVLAILLNKAIGNNLIPIFVDTGLLRLNEKSEVVENFEDLGIDLVIVDAQEKFFEVLKGVEAPEEKRKIIGHTFIEIFNETAKKLLEKHGDIKFLAQGTLYPDVIESKVCGSKSAAKIKTHHNVGGLPEKLPFKVIEPFRNLFKDEVRQIGKILNIPEKIINRHPFPGPGLAVRIIGEVTKESVEKLRKADYIFIEELRKENLYDKVWQAFSVLLPIKTVGVMGDYRSYENVIALRAVNSEDGMTADWAKLPSEFLNQVAKRIINEVSGINRVVYDITSKPPATIEWE</sequence>
<dbReference type="HAMAP" id="MF_00344">
    <property type="entry name" value="GMP_synthase"/>
    <property type="match status" value="1"/>
</dbReference>
<reference evidence="13" key="1">
    <citation type="submission" date="2016-11" db="EMBL/GenBank/DDBJ databases">
        <authorList>
            <person name="Varghese N."/>
            <person name="Submissions S."/>
        </authorList>
    </citation>
    <scope>NUCLEOTIDE SEQUENCE [LARGE SCALE GENOMIC DNA]</scope>
    <source>
        <strain evidence="13">DSM 15807</strain>
    </source>
</reference>
<dbReference type="GO" id="GO:0005524">
    <property type="term" value="F:ATP binding"/>
    <property type="evidence" value="ECO:0007669"/>
    <property type="project" value="UniProtKB-UniRule"/>
</dbReference>
<evidence type="ECO:0000256" key="1">
    <source>
        <dbReference type="ARBA" id="ARBA00002332"/>
    </source>
</evidence>
<organism evidence="12 13">
    <name type="scientific">Thermosipho atlanticus DSM 15807</name>
    <dbReference type="NCBI Taxonomy" id="1123380"/>
    <lineage>
        <taxon>Bacteria</taxon>
        <taxon>Thermotogati</taxon>
        <taxon>Thermotogota</taxon>
        <taxon>Thermotogae</taxon>
        <taxon>Thermotogales</taxon>
        <taxon>Fervidobacteriaceae</taxon>
        <taxon>Thermosipho</taxon>
    </lineage>
</organism>
<dbReference type="FunFam" id="3.40.50.620:FF:000001">
    <property type="entry name" value="GMP synthase [glutamine-hydrolyzing]"/>
    <property type="match status" value="1"/>
</dbReference>
<dbReference type="GO" id="GO:0003921">
    <property type="term" value="F:GMP synthase activity"/>
    <property type="evidence" value="ECO:0007669"/>
    <property type="project" value="InterPro"/>
</dbReference>
<dbReference type="STRING" id="1123380.SAMN02745199_0069"/>
<dbReference type="CDD" id="cd01742">
    <property type="entry name" value="GATase1_GMP_Synthase"/>
    <property type="match status" value="1"/>
</dbReference>
<comment type="subunit">
    <text evidence="9">Homodimer.</text>
</comment>
<dbReference type="Gene3D" id="3.40.50.880">
    <property type="match status" value="1"/>
</dbReference>
<protein>
    <recommendedName>
        <fullName evidence="9">GMP synthase [glutamine-hydrolyzing]</fullName>
        <ecNumber evidence="9">6.3.5.2</ecNumber>
    </recommendedName>
    <alternativeName>
        <fullName evidence="9">GMP synthetase</fullName>
    </alternativeName>
    <alternativeName>
        <fullName evidence="9">Glutamine amidotransferase</fullName>
    </alternativeName>
</protein>
<dbReference type="InterPro" id="IPR029062">
    <property type="entry name" value="Class_I_gatase-like"/>
</dbReference>
<evidence type="ECO:0000256" key="9">
    <source>
        <dbReference type="HAMAP-Rule" id="MF_00344"/>
    </source>
</evidence>
<dbReference type="InterPro" id="IPR014729">
    <property type="entry name" value="Rossmann-like_a/b/a_fold"/>
</dbReference>
<dbReference type="PANTHER" id="PTHR11922">
    <property type="entry name" value="GMP SYNTHASE-RELATED"/>
    <property type="match status" value="1"/>
</dbReference>
<dbReference type="NCBIfam" id="NF000848">
    <property type="entry name" value="PRK00074.1"/>
    <property type="match status" value="1"/>
</dbReference>
<dbReference type="Proteomes" id="UP000242592">
    <property type="component" value="Unassembled WGS sequence"/>
</dbReference>
<keyword evidence="5 9" id="KW-0332">GMP biosynthesis</keyword>
<dbReference type="PRINTS" id="PR00096">
    <property type="entry name" value="GATASE"/>
</dbReference>
<evidence type="ECO:0000256" key="5">
    <source>
        <dbReference type="ARBA" id="ARBA00022749"/>
    </source>
</evidence>
<dbReference type="SUPFAM" id="SSF54810">
    <property type="entry name" value="GMP synthetase C-terminal dimerisation domain"/>
    <property type="match status" value="1"/>
</dbReference>
<comment type="catalytic activity">
    <reaction evidence="9">
        <text>XMP + L-glutamine + ATP + H2O = GMP + L-glutamate + AMP + diphosphate + 2 H(+)</text>
        <dbReference type="Rhea" id="RHEA:11680"/>
        <dbReference type="ChEBI" id="CHEBI:15377"/>
        <dbReference type="ChEBI" id="CHEBI:15378"/>
        <dbReference type="ChEBI" id="CHEBI:29985"/>
        <dbReference type="ChEBI" id="CHEBI:30616"/>
        <dbReference type="ChEBI" id="CHEBI:33019"/>
        <dbReference type="ChEBI" id="CHEBI:57464"/>
        <dbReference type="ChEBI" id="CHEBI:58115"/>
        <dbReference type="ChEBI" id="CHEBI:58359"/>
        <dbReference type="ChEBI" id="CHEBI:456215"/>
        <dbReference type="EC" id="6.3.5.2"/>
    </reaction>
</comment>
<name>A0A1M5QPK0_9BACT</name>
<evidence type="ECO:0000259" key="11">
    <source>
        <dbReference type="PROSITE" id="PS51553"/>
    </source>
</evidence>
<feature type="active site" description="Nucleophile" evidence="9">
    <location>
        <position position="83"/>
    </location>
</feature>
<evidence type="ECO:0000256" key="6">
    <source>
        <dbReference type="ARBA" id="ARBA00022755"/>
    </source>
</evidence>
<evidence type="ECO:0000256" key="2">
    <source>
        <dbReference type="ARBA" id="ARBA00005153"/>
    </source>
</evidence>
<feature type="domain" description="GMPS ATP-PPase" evidence="11">
    <location>
        <begin position="197"/>
        <end position="392"/>
    </location>
</feature>
<evidence type="ECO:0000313" key="13">
    <source>
        <dbReference type="Proteomes" id="UP000242592"/>
    </source>
</evidence>
<dbReference type="NCBIfam" id="TIGR00884">
    <property type="entry name" value="guaA_Cterm"/>
    <property type="match status" value="1"/>
</dbReference>
<dbReference type="SUPFAM" id="SSF52402">
    <property type="entry name" value="Adenine nucleotide alpha hydrolases-like"/>
    <property type="match status" value="1"/>
</dbReference>
<dbReference type="PROSITE" id="PS51273">
    <property type="entry name" value="GATASE_TYPE_1"/>
    <property type="match status" value="1"/>
</dbReference>
<evidence type="ECO:0000256" key="7">
    <source>
        <dbReference type="ARBA" id="ARBA00022840"/>
    </source>
</evidence>
<dbReference type="InterPro" id="IPR022310">
    <property type="entry name" value="NAD/GMP_synthase"/>
</dbReference>
<dbReference type="Gene3D" id="3.40.50.620">
    <property type="entry name" value="HUPs"/>
    <property type="match status" value="1"/>
</dbReference>
<dbReference type="NCBIfam" id="TIGR00888">
    <property type="entry name" value="guaA_Nterm"/>
    <property type="match status" value="1"/>
</dbReference>
<dbReference type="GO" id="GO:0005829">
    <property type="term" value="C:cytosol"/>
    <property type="evidence" value="ECO:0007669"/>
    <property type="project" value="TreeGrafter"/>
</dbReference>
<accession>A0A1M5QPK0</accession>
<dbReference type="RefSeq" id="WP_200773516.1">
    <property type="nucleotide sequence ID" value="NZ_FQXN01000001.1"/>
</dbReference>
<dbReference type="PRINTS" id="PR00097">
    <property type="entry name" value="ANTSNTHASEII"/>
</dbReference>
<comment type="function">
    <text evidence="1 9">Catalyzes the synthesis of GMP from XMP.</text>
</comment>
<dbReference type="CDD" id="cd01997">
    <property type="entry name" value="GMP_synthase_C"/>
    <property type="match status" value="1"/>
</dbReference>
<dbReference type="PROSITE" id="PS51553">
    <property type="entry name" value="GMPS_ATP_PPASE"/>
    <property type="match status" value="1"/>
</dbReference>
<evidence type="ECO:0000256" key="3">
    <source>
        <dbReference type="ARBA" id="ARBA00022598"/>
    </source>
</evidence>
<evidence type="ECO:0000313" key="12">
    <source>
        <dbReference type="EMBL" id="SHH16042.1"/>
    </source>
</evidence>
<keyword evidence="8 9" id="KW-0315">Glutamine amidotransferase</keyword>
<keyword evidence="3 9" id="KW-0436">Ligase</keyword>
<evidence type="ECO:0000256" key="4">
    <source>
        <dbReference type="ARBA" id="ARBA00022741"/>
    </source>
</evidence>
<dbReference type="UniPathway" id="UPA00189">
    <property type="reaction ID" value="UER00296"/>
</dbReference>
<dbReference type="AlphaFoldDB" id="A0A1M5QPK0"/>
<dbReference type="InterPro" id="IPR017926">
    <property type="entry name" value="GATASE"/>
</dbReference>
<comment type="pathway">
    <text evidence="2 9">Purine metabolism; GMP biosynthesis; GMP from XMP (L-Gln route): step 1/1.</text>
</comment>
<dbReference type="PANTHER" id="PTHR11922:SF2">
    <property type="entry name" value="GMP SYNTHASE [GLUTAMINE-HYDROLYZING]"/>
    <property type="match status" value="1"/>
</dbReference>
<dbReference type="SUPFAM" id="SSF52317">
    <property type="entry name" value="Class I glutamine amidotransferase-like"/>
    <property type="match status" value="1"/>
</dbReference>
<dbReference type="EMBL" id="FQXN01000001">
    <property type="protein sequence ID" value="SHH16042.1"/>
    <property type="molecule type" value="Genomic_DNA"/>
</dbReference>
<dbReference type="InterPro" id="IPR022955">
    <property type="entry name" value="GMP_synthase"/>
</dbReference>
<feature type="active site" evidence="9">
    <location>
        <position position="170"/>
    </location>
</feature>
<dbReference type="InterPro" id="IPR001674">
    <property type="entry name" value="GMP_synth_C"/>
</dbReference>
<dbReference type="FunFam" id="3.40.50.880:FF:000001">
    <property type="entry name" value="GMP synthase [glutamine-hydrolyzing]"/>
    <property type="match status" value="1"/>
</dbReference>
<dbReference type="InterPro" id="IPR025777">
    <property type="entry name" value="GMPS_ATP_PPase_dom"/>
</dbReference>